<dbReference type="InterPro" id="IPR036894">
    <property type="entry name" value="YbaB-like_sf"/>
</dbReference>
<dbReference type="EMBL" id="JBHSPW010000013">
    <property type="protein sequence ID" value="MFC5896201.1"/>
    <property type="molecule type" value="Genomic_DNA"/>
</dbReference>
<name>A0ABW1FPY3_9ACTN</name>
<keyword evidence="3" id="KW-1185">Reference proteome</keyword>
<dbReference type="Gene3D" id="3.30.1310.10">
    <property type="entry name" value="Nucleoid-associated protein YbaB-like domain"/>
    <property type="match status" value="1"/>
</dbReference>
<proteinExistence type="predicted"/>
<organism evidence="2 3">
    <name type="scientific">Streptomyces ramulosus</name>
    <dbReference type="NCBI Taxonomy" id="47762"/>
    <lineage>
        <taxon>Bacteria</taxon>
        <taxon>Bacillati</taxon>
        <taxon>Actinomycetota</taxon>
        <taxon>Actinomycetes</taxon>
        <taxon>Kitasatosporales</taxon>
        <taxon>Streptomycetaceae</taxon>
        <taxon>Streptomyces</taxon>
    </lineage>
</organism>
<dbReference type="Pfam" id="PF02575">
    <property type="entry name" value="YbaB_DNA_bd"/>
    <property type="match status" value="1"/>
</dbReference>
<dbReference type="SUPFAM" id="SSF82607">
    <property type="entry name" value="YbaB-like"/>
    <property type="match status" value="1"/>
</dbReference>
<comment type="caution">
    <text evidence="2">The sequence shown here is derived from an EMBL/GenBank/DDBJ whole genome shotgun (WGS) entry which is preliminary data.</text>
</comment>
<evidence type="ECO:0000256" key="1">
    <source>
        <dbReference type="SAM" id="MobiDB-lite"/>
    </source>
</evidence>
<reference evidence="3" key="1">
    <citation type="journal article" date="2019" name="Int. J. Syst. Evol. Microbiol.">
        <title>The Global Catalogue of Microorganisms (GCM) 10K type strain sequencing project: providing services to taxonomists for standard genome sequencing and annotation.</title>
        <authorList>
            <consortium name="The Broad Institute Genomics Platform"/>
            <consortium name="The Broad Institute Genome Sequencing Center for Infectious Disease"/>
            <person name="Wu L."/>
            <person name="Ma J."/>
        </authorList>
    </citation>
    <scope>NUCLEOTIDE SEQUENCE [LARGE SCALE GENOMIC DNA]</scope>
    <source>
        <strain evidence="3">CGMCC 1.15809</strain>
    </source>
</reference>
<accession>A0ABW1FPY3</accession>
<evidence type="ECO:0000313" key="2">
    <source>
        <dbReference type="EMBL" id="MFC5896201.1"/>
    </source>
</evidence>
<dbReference type="RefSeq" id="WP_345085859.1">
    <property type="nucleotide sequence ID" value="NZ_BAAAWG010000009.1"/>
</dbReference>
<feature type="region of interest" description="Disordered" evidence="1">
    <location>
        <begin position="113"/>
        <end position="142"/>
    </location>
</feature>
<dbReference type="Proteomes" id="UP001596241">
    <property type="component" value="Unassembled WGS sequence"/>
</dbReference>
<dbReference type="InterPro" id="IPR004401">
    <property type="entry name" value="YbaB/EbfC"/>
</dbReference>
<evidence type="ECO:0000313" key="3">
    <source>
        <dbReference type="Proteomes" id="UP001596241"/>
    </source>
</evidence>
<gene>
    <name evidence="2" type="ORF">ACFP3M_25730</name>
</gene>
<protein>
    <submittedName>
        <fullName evidence="2">YbaB/EbfC family nucleoid-associated protein</fullName>
    </submittedName>
</protein>
<sequence length="142" mass="14850">MADSPSFDIAALTQRMRDLQGNLASLGGLKDSAMTGHARGGLVTAKVDSDGMLTSLRVDPSVIDPDDPQSLEEMVVTAVAAAQAALRDMRAKQVGEFTEGMLSLADGLRTENQHYRDSPLTDPLLSRAATSPSAPEGGPAAR</sequence>